<name>A0A094YVL6_9PROT</name>
<dbReference type="PATRIC" id="fig|104102.7.peg.663"/>
<dbReference type="InterPro" id="IPR037069">
    <property type="entry name" value="AcylCoA_DH/ox_N_sf"/>
</dbReference>
<dbReference type="Proteomes" id="UP000029448">
    <property type="component" value="Unassembled WGS sequence"/>
</dbReference>
<gene>
    <name evidence="1" type="ORF">AtDm6_0667</name>
</gene>
<dbReference type="AlphaFoldDB" id="A0A094YVL6"/>
<dbReference type="SUPFAM" id="SSF47203">
    <property type="entry name" value="Acyl-CoA dehydrogenase C-terminal domain-like"/>
    <property type="match status" value="1"/>
</dbReference>
<sequence>MVFSNFVNLSLTDGSRRHISVSASVPVCPASEPLPSCGVWYVCWNPLSVGSVPNMSVCHPAEKIPKTIVFRSALKRLYGDGFETHAPTQEDAFPSVLLENLTHLGVLSAVLPVKNGGLGLYESLEGMQGLIDLLRVTGRLSLSLGRCIEGHINVVRLVSLYGSDRQQKDLAALVKRGVLGGIWVTDGAQPVTLEPTATGYCLNGVKGFCSAVRQVGVALITARTAQDQDVMVLVPTTEPERIGKGPGRLTGMAASGTGAYDFTGVEISADSIIGQAGDYLRQPEFSAGAWRGSAVALGGMDALVDLMRQELRARGRAENPHQQRRIGEALILRETASLWVHRAAKAVYGVHVAPEECAAIVNLARIAVEQAGVQLLTLVQQALGLSAFIRGKQVEQTLRDLATYLRQPAPDETLTEAAAWFVERDWPEETL</sequence>
<dbReference type="InterPro" id="IPR046373">
    <property type="entry name" value="Acyl-CoA_Oxase/DH_mid-dom_sf"/>
</dbReference>
<evidence type="ECO:0000313" key="1">
    <source>
        <dbReference type="EMBL" id="KGB25472.1"/>
    </source>
</evidence>
<dbReference type="GO" id="GO:0006552">
    <property type="term" value="P:L-leucine catabolic process"/>
    <property type="evidence" value="ECO:0007669"/>
    <property type="project" value="TreeGrafter"/>
</dbReference>
<dbReference type="Gene3D" id="2.40.110.10">
    <property type="entry name" value="Butyryl-CoA Dehydrogenase, subunit A, domain 2"/>
    <property type="match status" value="1"/>
</dbReference>
<dbReference type="STRING" id="104102.AtDm6_0667"/>
<protein>
    <submittedName>
        <fullName evidence="1">Acyl-CoA dehydrogenase/oxidase domain protein</fullName>
    </submittedName>
</protein>
<proteinExistence type="predicted"/>
<keyword evidence="2" id="KW-1185">Reference proteome</keyword>
<reference evidence="1 2" key="1">
    <citation type="submission" date="2014-06" db="EMBL/GenBank/DDBJ databases">
        <title>Functional and comparative genomic analyses of the Drosophila gut microbiota identify candidate symbiosis factors.</title>
        <authorList>
            <person name="Newell P.D."/>
            <person name="Chaston J.M."/>
            <person name="Douglas A.E."/>
        </authorList>
    </citation>
    <scope>NUCLEOTIDE SEQUENCE [LARGE SCALE GENOMIC DNA]</scope>
    <source>
        <strain evidence="1 2">DmCS_006</strain>
    </source>
</reference>
<dbReference type="GO" id="GO:0008470">
    <property type="term" value="F:3-methylbutanoyl-CoA dehydrogenase activity"/>
    <property type="evidence" value="ECO:0007669"/>
    <property type="project" value="TreeGrafter"/>
</dbReference>
<dbReference type="GO" id="GO:0050660">
    <property type="term" value="F:flavin adenine dinucleotide binding"/>
    <property type="evidence" value="ECO:0007669"/>
    <property type="project" value="InterPro"/>
</dbReference>
<dbReference type="Gene3D" id="1.20.140.10">
    <property type="entry name" value="Butyryl-CoA Dehydrogenase, subunit A, domain 3"/>
    <property type="match status" value="1"/>
</dbReference>
<dbReference type="InterPro" id="IPR036250">
    <property type="entry name" value="AcylCo_DH-like_C"/>
</dbReference>
<evidence type="ECO:0000313" key="2">
    <source>
        <dbReference type="Proteomes" id="UP000029448"/>
    </source>
</evidence>
<accession>A0A094YVL6</accession>
<dbReference type="Gene3D" id="1.10.540.10">
    <property type="entry name" value="Acyl-CoA dehydrogenase/oxidase, N-terminal domain"/>
    <property type="match status" value="1"/>
</dbReference>
<comment type="caution">
    <text evidence="1">The sequence shown here is derived from an EMBL/GenBank/DDBJ whole genome shotgun (WGS) entry which is preliminary data.</text>
</comment>
<dbReference type="InterPro" id="IPR009100">
    <property type="entry name" value="AcylCoA_DH/oxidase_NM_dom_sf"/>
</dbReference>
<dbReference type="PANTHER" id="PTHR43884">
    <property type="entry name" value="ACYL-COA DEHYDROGENASE"/>
    <property type="match status" value="1"/>
</dbReference>
<organism evidence="1 2">
    <name type="scientific">Acetobacter tropicalis</name>
    <dbReference type="NCBI Taxonomy" id="104102"/>
    <lineage>
        <taxon>Bacteria</taxon>
        <taxon>Pseudomonadati</taxon>
        <taxon>Pseudomonadota</taxon>
        <taxon>Alphaproteobacteria</taxon>
        <taxon>Acetobacterales</taxon>
        <taxon>Acetobacteraceae</taxon>
        <taxon>Acetobacter</taxon>
    </lineage>
</organism>
<dbReference type="EMBL" id="JOKM01000018">
    <property type="protein sequence ID" value="KGB25472.1"/>
    <property type="molecule type" value="Genomic_DNA"/>
</dbReference>
<dbReference type="PANTHER" id="PTHR43884:SF12">
    <property type="entry name" value="ISOVALERYL-COA DEHYDROGENASE, MITOCHONDRIAL-RELATED"/>
    <property type="match status" value="1"/>
</dbReference>
<dbReference type="SUPFAM" id="SSF56645">
    <property type="entry name" value="Acyl-CoA dehydrogenase NM domain-like"/>
    <property type="match status" value="1"/>
</dbReference>